<evidence type="ECO:0000256" key="5">
    <source>
        <dbReference type="SAM" id="Phobius"/>
    </source>
</evidence>
<keyword evidence="2 5" id="KW-0812">Transmembrane</keyword>
<dbReference type="PANTHER" id="PTHR43341:SF20">
    <property type="entry name" value="AAT FAMILY AMINO ACID TRANSPORTER"/>
    <property type="match status" value="1"/>
</dbReference>
<feature type="transmembrane region" description="Helical" evidence="5">
    <location>
        <begin position="43"/>
        <end position="61"/>
    </location>
</feature>
<evidence type="ECO:0000256" key="4">
    <source>
        <dbReference type="ARBA" id="ARBA00023136"/>
    </source>
</evidence>
<reference evidence="7 8" key="1">
    <citation type="submission" date="2024-02" db="EMBL/GenBank/DDBJ databases">
        <title>A draft genome for the cacao thread blight pathogen Marasmius crinis-equi.</title>
        <authorList>
            <person name="Cohen S.P."/>
            <person name="Baruah I.K."/>
            <person name="Amoako-Attah I."/>
            <person name="Bukari Y."/>
            <person name="Meinhardt L.W."/>
            <person name="Bailey B.A."/>
        </authorList>
    </citation>
    <scope>NUCLEOTIDE SEQUENCE [LARGE SCALE GENOMIC DNA]</scope>
    <source>
        <strain evidence="7 8">GH-76</strain>
    </source>
</reference>
<dbReference type="InterPro" id="IPR004841">
    <property type="entry name" value="AA-permease/SLC12A_dom"/>
</dbReference>
<dbReference type="PANTHER" id="PTHR43341">
    <property type="entry name" value="AMINO ACID PERMEASE"/>
    <property type="match status" value="1"/>
</dbReference>
<name>A0ABR3ESY8_9AGAR</name>
<keyword evidence="3 5" id="KW-1133">Transmembrane helix</keyword>
<comment type="caution">
    <text evidence="7">The sequence shown here is derived from an EMBL/GenBank/DDBJ whole genome shotgun (WGS) entry which is preliminary data.</text>
</comment>
<evidence type="ECO:0000256" key="2">
    <source>
        <dbReference type="ARBA" id="ARBA00022692"/>
    </source>
</evidence>
<dbReference type="Proteomes" id="UP001465976">
    <property type="component" value="Unassembled WGS sequence"/>
</dbReference>
<proteinExistence type="predicted"/>
<feature type="transmembrane region" description="Helical" evidence="5">
    <location>
        <begin position="73"/>
        <end position="91"/>
    </location>
</feature>
<feature type="domain" description="Amino acid permease/ SLC12A" evidence="6">
    <location>
        <begin position="3"/>
        <end position="99"/>
    </location>
</feature>
<protein>
    <recommendedName>
        <fullName evidence="6">Amino acid permease/ SLC12A domain-containing protein</fullName>
    </recommendedName>
</protein>
<evidence type="ECO:0000256" key="1">
    <source>
        <dbReference type="ARBA" id="ARBA00004141"/>
    </source>
</evidence>
<evidence type="ECO:0000313" key="8">
    <source>
        <dbReference type="Proteomes" id="UP001465976"/>
    </source>
</evidence>
<accession>A0ABR3ESY8</accession>
<keyword evidence="4 5" id="KW-0472">Membrane</keyword>
<comment type="subcellular location">
    <subcellularLocation>
        <location evidence="1">Membrane</location>
        <topology evidence="1">Multi-pass membrane protein</topology>
    </subcellularLocation>
</comment>
<evidence type="ECO:0000313" key="7">
    <source>
        <dbReference type="EMBL" id="KAL0566004.1"/>
    </source>
</evidence>
<sequence length="136" mass="15776">MCSVAGLMTWFAISVTYLRFYAGLKAQGYDRTKLPFYSRLQPYAAWYSTGLTMFICILSGWKVFLKGNWATDVFITNYLPLVMFPIMYFGAKFARKTKIVRPMDMDFETGLAEVEAESYDEPPPKGKLEAVWRWLM</sequence>
<keyword evidence="8" id="KW-1185">Reference proteome</keyword>
<organism evidence="7 8">
    <name type="scientific">Marasmius crinis-equi</name>
    <dbReference type="NCBI Taxonomy" id="585013"/>
    <lineage>
        <taxon>Eukaryota</taxon>
        <taxon>Fungi</taxon>
        <taxon>Dikarya</taxon>
        <taxon>Basidiomycota</taxon>
        <taxon>Agaricomycotina</taxon>
        <taxon>Agaricomycetes</taxon>
        <taxon>Agaricomycetidae</taxon>
        <taxon>Agaricales</taxon>
        <taxon>Marasmiineae</taxon>
        <taxon>Marasmiaceae</taxon>
        <taxon>Marasmius</taxon>
    </lineage>
</organism>
<dbReference type="InterPro" id="IPR050524">
    <property type="entry name" value="APC_YAT"/>
</dbReference>
<gene>
    <name evidence="7" type="ORF">V5O48_016009</name>
</gene>
<dbReference type="EMBL" id="JBAHYK010002045">
    <property type="protein sequence ID" value="KAL0566004.1"/>
    <property type="molecule type" value="Genomic_DNA"/>
</dbReference>
<evidence type="ECO:0000256" key="3">
    <source>
        <dbReference type="ARBA" id="ARBA00022989"/>
    </source>
</evidence>
<dbReference type="Pfam" id="PF00324">
    <property type="entry name" value="AA_permease"/>
    <property type="match status" value="1"/>
</dbReference>
<feature type="transmembrane region" description="Helical" evidence="5">
    <location>
        <begin position="6"/>
        <end position="22"/>
    </location>
</feature>
<evidence type="ECO:0000259" key="6">
    <source>
        <dbReference type="Pfam" id="PF00324"/>
    </source>
</evidence>